<keyword evidence="2" id="KW-1185">Reference proteome</keyword>
<reference evidence="1" key="2">
    <citation type="submission" date="2019-07" db="EMBL/GenBank/DDBJ databases">
        <authorList>
            <person name="Yang Y."/>
            <person name="Bocs S."/>
            <person name="Baudouin L."/>
        </authorList>
    </citation>
    <scope>NUCLEOTIDE SEQUENCE</scope>
    <source>
        <tissue evidence="1">Spear leaf of Hainan Tall coconut</tissue>
    </source>
</reference>
<protein>
    <submittedName>
        <fullName evidence="1">Uncharacterized protein</fullName>
    </submittedName>
</protein>
<proteinExistence type="predicted"/>
<dbReference type="EMBL" id="CM017877">
    <property type="protein sequence ID" value="KAG1348099.1"/>
    <property type="molecule type" value="Genomic_DNA"/>
</dbReference>
<reference evidence="1" key="1">
    <citation type="journal article" date="2017" name="Gigascience">
        <title>The genome draft of coconut (Cocos nucifera).</title>
        <authorList>
            <person name="Xiao Y."/>
            <person name="Xu P."/>
            <person name="Fan H."/>
            <person name="Baudouin L."/>
            <person name="Xia W."/>
            <person name="Bocs S."/>
            <person name="Xu J."/>
            <person name="Li Q."/>
            <person name="Guo A."/>
            <person name="Zhou L."/>
            <person name="Li J."/>
            <person name="Wu Y."/>
            <person name="Ma Z."/>
            <person name="Armero A."/>
            <person name="Issali A.E."/>
            <person name="Liu N."/>
            <person name="Peng M."/>
            <person name="Yang Y."/>
        </authorList>
    </citation>
    <scope>NUCLEOTIDE SEQUENCE</scope>
    <source>
        <tissue evidence="1">Spear leaf of Hainan Tall coconut</tissue>
    </source>
</reference>
<dbReference type="PANTHER" id="PTHR34454">
    <property type="entry name" value="TUNICAMYCIN INDUCED PROTEIN"/>
    <property type="match status" value="1"/>
</dbReference>
<sequence>MVYEFEIEVDKKVLPIKLVDAVSRWDFVDHPILLAAAAEGRRPDAGVLPVWPPFQFAGPMKLWIQDGDDVRLALPHDVESSVLKKIILSDGAVVIVKDAKSISLRHPLDLPLPLNCTHQKGRSTALSLLTIAEALRHASCSNRKPLLSILIVGPTSLTSTPSKHPNGKLKLKYLAPGLAELSSHSVRDISENVEGSDGTTLWPMTSLNGSDLNLQGLEKLLASVLGKKGSKEGSFRLLKAQVSAQFDVKMGFAVEKRLRDAEVDCSRFPEWKTKPERATVHFEVLGRIDDSGKVIPERITEVPPFETQEVIVGSLKTENVSMSRLPIIPQQPNYFTL</sequence>
<comment type="caution">
    <text evidence="1">The sequence shown here is derived from an EMBL/GenBank/DDBJ whole genome shotgun (WGS) entry which is preliminary data.</text>
</comment>
<accession>A0A8K0N430</accession>
<dbReference type="InterPro" id="IPR053283">
    <property type="entry name" value="TUNICAMYCIN_INDUCED_1"/>
</dbReference>
<name>A0A8K0N430_COCNU</name>
<dbReference type="OrthoDB" id="513870at2759"/>
<evidence type="ECO:0000313" key="2">
    <source>
        <dbReference type="Proteomes" id="UP000797356"/>
    </source>
</evidence>
<gene>
    <name evidence="1" type="ORF">COCNU_06G019280</name>
</gene>
<evidence type="ECO:0000313" key="1">
    <source>
        <dbReference type="EMBL" id="KAG1348099.1"/>
    </source>
</evidence>
<dbReference type="AlphaFoldDB" id="A0A8K0N430"/>
<dbReference type="PANTHER" id="PTHR34454:SF2">
    <property type="entry name" value="PROTEIN TUNICAMYCIN INDUCED 1"/>
    <property type="match status" value="1"/>
</dbReference>
<organism evidence="1 2">
    <name type="scientific">Cocos nucifera</name>
    <name type="common">Coconut palm</name>
    <dbReference type="NCBI Taxonomy" id="13894"/>
    <lineage>
        <taxon>Eukaryota</taxon>
        <taxon>Viridiplantae</taxon>
        <taxon>Streptophyta</taxon>
        <taxon>Embryophyta</taxon>
        <taxon>Tracheophyta</taxon>
        <taxon>Spermatophyta</taxon>
        <taxon>Magnoliopsida</taxon>
        <taxon>Liliopsida</taxon>
        <taxon>Arecaceae</taxon>
        <taxon>Arecoideae</taxon>
        <taxon>Cocoseae</taxon>
        <taxon>Attaleinae</taxon>
        <taxon>Cocos</taxon>
    </lineage>
</organism>
<dbReference type="Proteomes" id="UP000797356">
    <property type="component" value="Chromosome 6"/>
</dbReference>